<evidence type="ECO:0000256" key="1">
    <source>
        <dbReference type="SAM" id="MobiDB-lite"/>
    </source>
</evidence>
<keyword evidence="3" id="KW-1185">Reference proteome</keyword>
<proteinExistence type="predicted"/>
<evidence type="ECO:0008006" key="4">
    <source>
        <dbReference type="Google" id="ProtNLM"/>
    </source>
</evidence>
<feature type="compositionally biased region" description="Low complexity" evidence="1">
    <location>
        <begin position="173"/>
        <end position="188"/>
    </location>
</feature>
<dbReference type="EMBL" id="JARAYU010000004">
    <property type="protein sequence ID" value="MDX3700968.1"/>
    <property type="molecule type" value="Genomic_DNA"/>
</dbReference>
<protein>
    <recommendedName>
        <fullName evidence="4">Transposase</fullName>
    </recommendedName>
</protein>
<gene>
    <name evidence="2" type="ORF">PV662_14570</name>
</gene>
<feature type="region of interest" description="Disordered" evidence="1">
    <location>
        <begin position="242"/>
        <end position="311"/>
    </location>
</feature>
<feature type="compositionally biased region" description="Basic and acidic residues" evidence="1">
    <location>
        <begin position="242"/>
        <end position="285"/>
    </location>
</feature>
<dbReference type="RefSeq" id="WP_319062165.1">
    <property type="nucleotide sequence ID" value="NZ_JARAYT010000003.1"/>
</dbReference>
<name>A0ABU4NCX5_9ACTN</name>
<comment type="caution">
    <text evidence="2">The sequence shown here is derived from an EMBL/GenBank/DDBJ whole genome shotgun (WGS) entry which is preliminary data.</text>
</comment>
<accession>A0ABU4NCX5</accession>
<evidence type="ECO:0000313" key="2">
    <source>
        <dbReference type="EMBL" id="MDX3700968.1"/>
    </source>
</evidence>
<feature type="compositionally biased region" description="Basic and acidic residues" evidence="1">
    <location>
        <begin position="294"/>
        <end position="305"/>
    </location>
</feature>
<feature type="compositionally biased region" description="Basic and acidic residues" evidence="1">
    <location>
        <begin position="196"/>
        <end position="217"/>
    </location>
</feature>
<evidence type="ECO:0000313" key="3">
    <source>
        <dbReference type="Proteomes" id="UP001271274"/>
    </source>
</evidence>
<reference evidence="2 3" key="1">
    <citation type="journal article" date="2023" name="Microb. Genom.">
        <title>Mesoterricola silvestris gen. nov., sp. nov., Mesoterricola sediminis sp. nov., Geothrix oryzae sp. nov., Geothrix edaphica sp. nov., Geothrix rubra sp. nov., and Geothrix limicola sp. nov., six novel members of Acidobacteriota isolated from soils.</title>
        <authorList>
            <person name="Weisberg A.J."/>
            <person name="Pearce E."/>
            <person name="Kramer C.G."/>
            <person name="Chang J.H."/>
            <person name="Clarke C.R."/>
        </authorList>
    </citation>
    <scope>NUCLEOTIDE SEQUENCE [LARGE SCALE GENOMIC DNA]</scope>
    <source>
        <strain evidence="2 3">ID09-01A</strain>
    </source>
</reference>
<dbReference type="Proteomes" id="UP001271274">
    <property type="component" value="Unassembled WGS sequence"/>
</dbReference>
<organism evidence="2 3">
    <name type="scientific">Streptomyces europaeiscabiei</name>
    <dbReference type="NCBI Taxonomy" id="146819"/>
    <lineage>
        <taxon>Bacteria</taxon>
        <taxon>Bacillati</taxon>
        <taxon>Actinomycetota</taxon>
        <taxon>Actinomycetes</taxon>
        <taxon>Kitasatosporales</taxon>
        <taxon>Streptomycetaceae</taxon>
        <taxon>Streptomyces</taxon>
    </lineage>
</organism>
<sequence>MIVRRKGALGGGGHDVEKALDELYATPPPEFVSRREELTARAKTDGRVEDAHRIHAARRPSLAAWTANLLLHSQPAESRRFLELGRALREAYETLDADGIKELSEQRRSIVHAMSRQAAELAAEAGHRLSDTVQRDVESTLRAVLADQDAADRWATGRLESALTPPVDFPSGTTATAGTPREPTRAPAAPTPTRPRAKDEVAERRRQKQEQLGRAREAAQAADQQLRELRAAQADADTLLERARDRHDRAGRDVSAAERQLRQTREDLQRADQDQQEAEKQRETAADAASRAEQAAREAAREVKRLAGRVR</sequence>
<feature type="region of interest" description="Disordered" evidence="1">
    <location>
        <begin position="158"/>
        <end position="226"/>
    </location>
</feature>